<keyword evidence="7" id="KW-0998">Cell outer membrane</keyword>
<evidence type="ECO:0000256" key="1">
    <source>
        <dbReference type="ARBA" id="ARBA00004196"/>
    </source>
</evidence>
<keyword evidence="4" id="KW-0964">Secreted</keyword>
<evidence type="ECO:0000313" key="11">
    <source>
        <dbReference type="Proteomes" id="UP001064632"/>
    </source>
</evidence>
<reference evidence="10" key="1">
    <citation type="submission" date="2022-09" db="EMBL/GenBank/DDBJ databases">
        <title>Tahibacter sp. nov., isolated from a fresh water.</title>
        <authorList>
            <person name="Baek J.H."/>
            <person name="Lee J.K."/>
            <person name="Kim J.M."/>
            <person name="Jeon C.O."/>
        </authorList>
    </citation>
    <scope>NUCLEOTIDE SEQUENCE</scope>
    <source>
        <strain evidence="10">W38</strain>
    </source>
</reference>
<dbReference type="Proteomes" id="UP001064632">
    <property type="component" value="Chromosome"/>
</dbReference>
<dbReference type="SUPFAM" id="SSF51126">
    <property type="entry name" value="Pectin lyase-like"/>
    <property type="match status" value="1"/>
</dbReference>
<feature type="chain" id="PRO_5045622309" description="Outer membrane repeat protein" evidence="9">
    <location>
        <begin position="30"/>
        <end position="521"/>
    </location>
</feature>
<keyword evidence="6" id="KW-0472">Membrane</keyword>
<keyword evidence="5 9" id="KW-0732">Signal</keyword>
<dbReference type="PANTHER" id="PTHR11319:SF35">
    <property type="entry name" value="OUTER MEMBRANE PROTEIN PMPC-RELATED"/>
    <property type="match status" value="1"/>
</dbReference>
<organism evidence="10 11">
    <name type="scientific">Tahibacter amnicola</name>
    <dbReference type="NCBI Taxonomy" id="2976241"/>
    <lineage>
        <taxon>Bacteria</taxon>
        <taxon>Pseudomonadati</taxon>
        <taxon>Pseudomonadota</taxon>
        <taxon>Gammaproteobacteria</taxon>
        <taxon>Lysobacterales</taxon>
        <taxon>Rhodanobacteraceae</taxon>
        <taxon>Tahibacter</taxon>
    </lineage>
</organism>
<evidence type="ECO:0000256" key="5">
    <source>
        <dbReference type="ARBA" id="ARBA00022729"/>
    </source>
</evidence>
<evidence type="ECO:0000256" key="6">
    <source>
        <dbReference type="ARBA" id="ARBA00023136"/>
    </source>
</evidence>
<dbReference type="NCBIfam" id="TIGR01376">
    <property type="entry name" value="POMP_repeat"/>
    <property type="match status" value="1"/>
</dbReference>
<keyword evidence="11" id="KW-1185">Reference proteome</keyword>
<evidence type="ECO:0000256" key="9">
    <source>
        <dbReference type="SAM" id="SignalP"/>
    </source>
</evidence>
<evidence type="ECO:0000313" key="10">
    <source>
        <dbReference type="EMBL" id="UXI69030.1"/>
    </source>
</evidence>
<name>A0ABY6BGR1_9GAMM</name>
<dbReference type="InterPro" id="IPR059226">
    <property type="entry name" value="Choice_anch_Q_dom"/>
</dbReference>
<dbReference type="Pfam" id="PF02415">
    <property type="entry name" value="Chlam_PMP"/>
    <property type="match status" value="1"/>
</dbReference>
<dbReference type="InterPro" id="IPR003368">
    <property type="entry name" value="POMP_repeat"/>
</dbReference>
<dbReference type="PANTHER" id="PTHR11319">
    <property type="entry name" value="G PROTEIN-COUPLED RECEPTOR-RELATED"/>
    <property type="match status" value="1"/>
</dbReference>
<sequence>MAGHLPRRGSAPRYIAAISLLICVADTQAATYFVTTSADSGPGSLREAVTQANAHPNSDAAPDFIQISDLVQEPISLRSGEIVITDSVFIGSITLSQVAISADHHRIFRIEPPVNAANLLEVNLSRLRFINGYSTESGGAIVARKTNLTLWGSAFTLNRAGYSGGALDVSQAQTLQLSHTTFWDNAADVSGGALHVTDVDTVNGASLAFGENFCQTRGGAAAIDANTTTFSESVFAYNRVTGGGRGPIESSGAGLSVRGAYLTVEKSRFTGNFNQADHGGALAVEPKVDEPDIPITAHIGDTVFQRNVAHGAGGAIYGNTANVDSVRSLFHKNESSRDGGAIAFTDVGQLRIWHSTFHQNLTLRDGGALVTGPNTTLLLAGTTVAYNTDEAGAAIIHRGSDPAVVRNSVLFGATNADIAGTFATEYSLVGNPAGATVIAGDGNLPDGLDPQLGPLADLGGRTLVMLPLPGSVLLDAAGALASGDGDKDQRGAPRLVGPRPDIGAAERQAFEDILFRDRFED</sequence>
<feature type="region of interest" description="Disordered" evidence="8">
    <location>
        <begin position="482"/>
        <end position="503"/>
    </location>
</feature>
<evidence type="ECO:0000256" key="7">
    <source>
        <dbReference type="ARBA" id="ARBA00023237"/>
    </source>
</evidence>
<protein>
    <recommendedName>
        <fullName evidence="12">Outer membrane repeat protein</fullName>
    </recommendedName>
</protein>
<proteinExistence type="predicted"/>
<evidence type="ECO:0000256" key="8">
    <source>
        <dbReference type="SAM" id="MobiDB-lite"/>
    </source>
</evidence>
<dbReference type="RefSeq" id="WP_261695988.1">
    <property type="nucleotide sequence ID" value="NZ_CP104694.1"/>
</dbReference>
<feature type="signal peptide" evidence="9">
    <location>
        <begin position="1"/>
        <end position="29"/>
    </location>
</feature>
<evidence type="ECO:0000256" key="2">
    <source>
        <dbReference type="ARBA" id="ARBA00004442"/>
    </source>
</evidence>
<evidence type="ECO:0000256" key="4">
    <source>
        <dbReference type="ARBA" id="ARBA00022525"/>
    </source>
</evidence>
<gene>
    <name evidence="10" type="ORF">N4264_05080</name>
</gene>
<evidence type="ECO:0008006" key="12">
    <source>
        <dbReference type="Google" id="ProtNLM"/>
    </source>
</evidence>
<accession>A0ABY6BGR1</accession>
<evidence type="ECO:0000256" key="3">
    <source>
        <dbReference type="ARBA" id="ARBA00004613"/>
    </source>
</evidence>
<dbReference type="InterPro" id="IPR011050">
    <property type="entry name" value="Pectin_lyase_fold/virulence"/>
</dbReference>
<comment type="subcellular location">
    <subcellularLocation>
        <location evidence="1">Cell envelope</location>
    </subcellularLocation>
    <subcellularLocation>
        <location evidence="2">Cell outer membrane</location>
    </subcellularLocation>
    <subcellularLocation>
        <location evidence="3">Secreted</location>
    </subcellularLocation>
</comment>
<dbReference type="NCBIfam" id="NF041518">
    <property type="entry name" value="choice_anch_Q"/>
    <property type="match status" value="1"/>
</dbReference>
<dbReference type="EMBL" id="CP104694">
    <property type="protein sequence ID" value="UXI69030.1"/>
    <property type="molecule type" value="Genomic_DNA"/>
</dbReference>